<dbReference type="Proteomes" id="UP000002941">
    <property type="component" value="Unassembled WGS sequence"/>
</dbReference>
<protein>
    <submittedName>
        <fullName evidence="2">Uncharacterized protein</fullName>
    </submittedName>
</protein>
<dbReference type="AlphaFoldDB" id="J0WT98"/>
<evidence type="ECO:0000313" key="3">
    <source>
        <dbReference type="Proteomes" id="UP000002941"/>
    </source>
</evidence>
<dbReference type="EMBL" id="AKFT01000175">
    <property type="protein sequence ID" value="EJF39596.1"/>
    <property type="molecule type" value="Genomic_DNA"/>
</dbReference>
<keyword evidence="3" id="KW-1185">Reference proteome</keyword>
<accession>J0WT98</accession>
<proteinExistence type="predicted"/>
<feature type="region of interest" description="Disordered" evidence="1">
    <location>
        <begin position="1"/>
        <end position="37"/>
    </location>
</feature>
<sequence length="37" mass="3736">MGGALLGARTRAAAGPHPYARVVSADIAPARHRGTPL</sequence>
<feature type="compositionally biased region" description="Low complexity" evidence="1">
    <location>
        <begin position="1"/>
        <end position="15"/>
    </location>
</feature>
<name>J0WT98_9ACTO</name>
<comment type="caution">
    <text evidence="2">The sequence shown here is derived from an EMBL/GenBank/DDBJ whole genome shotgun (WGS) entry which is preliminary data.</text>
</comment>
<evidence type="ECO:0000256" key="1">
    <source>
        <dbReference type="SAM" id="MobiDB-lite"/>
    </source>
</evidence>
<reference evidence="2 3" key="1">
    <citation type="submission" date="2012-05" db="EMBL/GenBank/DDBJ databases">
        <authorList>
            <person name="Harkins D.M."/>
            <person name="Madupu R."/>
            <person name="Durkin A.S."/>
            <person name="Torralba M."/>
            <person name="Methe B."/>
            <person name="Sutton G.G."/>
            <person name="Nelson K.E."/>
        </authorList>
    </citation>
    <scope>NUCLEOTIDE SEQUENCE [LARGE SCALE GENOMIC DNA]</scope>
    <source>
        <strain evidence="2 3">F0489</strain>
    </source>
</reference>
<gene>
    <name evidence="2" type="ORF">HMPREF1318_1757</name>
</gene>
<evidence type="ECO:0000313" key="2">
    <source>
        <dbReference type="EMBL" id="EJF39596.1"/>
    </source>
</evidence>
<organism evidence="2 3">
    <name type="scientific">Actinomyces massiliensis F0489</name>
    <dbReference type="NCBI Taxonomy" id="1125718"/>
    <lineage>
        <taxon>Bacteria</taxon>
        <taxon>Bacillati</taxon>
        <taxon>Actinomycetota</taxon>
        <taxon>Actinomycetes</taxon>
        <taxon>Actinomycetales</taxon>
        <taxon>Actinomycetaceae</taxon>
        <taxon>Actinomyces</taxon>
    </lineage>
</organism>